<dbReference type="Proteomes" id="UP000242457">
    <property type="component" value="Unassembled WGS sequence"/>
</dbReference>
<keyword evidence="2" id="KW-1185">Reference proteome</keyword>
<evidence type="ECO:0000313" key="2">
    <source>
        <dbReference type="Proteomes" id="UP000242457"/>
    </source>
</evidence>
<evidence type="ECO:0000313" key="1">
    <source>
        <dbReference type="EMBL" id="PBC29000.1"/>
    </source>
</evidence>
<dbReference type="AlphaFoldDB" id="A0A2A3EBD2"/>
<accession>A0A2A3EBD2</accession>
<sequence>MSVNIDKQMVDNKSNENHLQNVSQSKIGNIAASHLMQSRNRICVHGAQEVRVFAVGQVNGIKLQLYARNQKPVATFAELGVFLTPDITEAPSGEFYSDSATSIQVFVE</sequence>
<proteinExistence type="predicted"/>
<organism evidence="1 2">
    <name type="scientific">Apis cerana cerana</name>
    <name type="common">Oriental honeybee</name>
    <dbReference type="NCBI Taxonomy" id="94128"/>
    <lineage>
        <taxon>Eukaryota</taxon>
        <taxon>Metazoa</taxon>
        <taxon>Ecdysozoa</taxon>
        <taxon>Arthropoda</taxon>
        <taxon>Hexapoda</taxon>
        <taxon>Insecta</taxon>
        <taxon>Pterygota</taxon>
        <taxon>Neoptera</taxon>
        <taxon>Endopterygota</taxon>
        <taxon>Hymenoptera</taxon>
        <taxon>Apocrita</taxon>
        <taxon>Aculeata</taxon>
        <taxon>Apoidea</taxon>
        <taxon>Anthophila</taxon>
        <taxon>Apidae</taxon>
        <taxon>Apis</taxon>
    </lineage>
</organism>
<protein>
    <submittedName>
        <fullName evidence="1">Uncharacterized protein</fullName>
    </submittedName>
</protein>
<dbReference type="EMBL" id="KZ288293">
    <property type="protein sequence ID" value="PBC29000.1"/>
    <property type="molecule type" value="Genomic_DNA"/>
</dbReference>
<reference evidence="1 2" key="1">
    <citation type="submission" date="2014-07" db="EMBL/GenBank/DDBJ databases">
        <title>Genomic and transcriptomic analysis on Apis cerana provide comprehensive insights into honey bee biology.</title>
        <authorList>
            <person name="Diao Q."/>
            <person name="Sun L."/>
            <person name="Zheng H."/>
            <person name="Zheng H."/>
            <person name="Xu S."/>
            <person name="Wang S."/>
            <person name="Zeng Z."/>
            <person name="Hu F."/>
            <person name="Su S."/>
            <person name="Wu J."/>
        </authorList>
    </citation>
    <scope>NUCLEOTIDE SEQUENCE [LARGE SCALE GENOMIC DNA]</scope>
    <source>
        <tissue evidence="1">Pupae without intestine</tissue>
    </source>
</reference>
<name>A0A2A3EBD2_APICC</name>
<gene>
    <name evidence="1" type="ORF">APICC_00259</name>
</gene>